<dbReference type="Proteomes" id="UP001586593">
    <property type="component" value="Unassembled WGS sequence"/>
</dbReference>
<evidence type="ECO:0000313" key="1">
    <source>
        <dbReference type="EMBL" id="KAL1835728.1"/>
    </source>
</evidence>
<evidence type="ECO:0008006" key="3">
    <source>
        <dbReference type="Google" id="ProtNLM"/>
    </source>
</evidence>
<comment type="caution">
    <text evidence="1">The sequence shown here is derived from an EMBL/GenBank/DDBJ whole genome shotgun (WGS) entry which is preliminary data.</text>
</comment>
<reference evidence="1 2" key="1">
    <citation type="journal article" date="2024" name="Commun. Biol.">
        <title>Comparative genomic analysis of thermophilic fungi reveals convergent evolutionary adaptations and gene losses.</title>
        <authorList>
            <person name="Steindorff A.S."/>
            <person name="Aguilar-Pontes M.V."/>
            <person name="Robinson A.J."/>
            <person name="Andreopoulos B."/>
            <person name="LaButti K."/>
            <person name="Kuo A."/>
            <person name="Mondo S."/>
            <person name="Riley R."/>
            <person name="Otillar R."/>
            <person name="Haridas S."/>
            <person name="Lipzen A."/>
            <person name="Grimwood J."/>
            <person name="Schmutz J."/>
            <person name="Clum A."/>
            <person name="Reid I.D."/>
            <person name="Moisan M.C."/>
            <person name="Butler G."/>
            <person name="Nguyen T.T.M."/>
            <person name="Dewar K."/>
            <person name="Conant G."/>
            <person name="Drula E."/>
            <person name="Henrissat B."/>
            <person name="Hansel C."/>
            <person name="Singer S."/>
            <person name="Hutchinson M.I."/>
            <person name="de Vries R.P."/>
            <person name="Natvig D.O."/>
            <person name="Powell A.J."/>
            <person name="Tsang A."/>
            <person name="Grigoriev I.V."/>
        </authorList>
    </citation>
    <scope>NUCLEOTIDE SEQUENCE [LARGE SCALE GENOMIC DNA]</scope>
    <source>
        <strain evidence="1 2">ATCC 24622</strain>
    </source>
</reference>
<organism evidence="1 2">
    <name type="scientific">Phialemonium thermophilum</name>
    <dbReference type="NCBI Taxonomy" id="223376"/>
    <lineage>
        <taxon>Eukaryota</taxon>
        <taxon>Fungi</taxon>
        <taxon>Dikarya</taxon>
        <taxon>Ascomycota</taxon>
        <taxon>Pezizomycotina</taxon>
        <taxon>Sordariomycetes</taxon>
        <taxon>Sordariomycetidae</taxon>
        <taxon>Cephalothecales</taxon>
        <taxon>Cephalothecaceae</taxon>
        <taxon>Phialemonium</taxon>
    </lineage>
</organism>
<name>A0ABR3V376_9PEZI</name>
<accession>A0ABR3V376</accession>
<dbReference type="EMBL" id="JAZHXJ010003022">
    <property type="protein sequence ID" value="KAL1835728.1"/>
    <property type="molecule type" value="Genomic_DNA"/>
</dbReference>
<evidence type="ECO:0000313" key="2">
    <source>
        <dbReference type="Proteomes" id="UP001586593"/>
    </source>
</evidence>
<sequence length="77" mass="8838">MEGYLPGCFGTSMLFRTRSALGHAICGFLHCSRKAQYCQEPISTKGRKNFAGSQGKERSGRCWWWRVLWYSCELLPT</sequence>
<proteinExistence type="predicted"/>
<gene>
    <name evidence="1" type="ORF">VTK73DRAFT_5440</name>
</gene>
<protein>
    <recommendedName>
        <fullName evidence="3">Secreted protein</fullName>
    </recommendedName>
</protein>
<keyword evidence="2" id="KW-1185">Reference proteome</keyword>